<protein>
    <submittedName>
        <fullName evidence="6">GNAT family N-acetyltransferase</fullName>
        <ecNumber evidence="6">2.3.-.-</ecNumber>
    </submittedName>
</protein>
<sequence>MPGHVFLEGAKVALRPIERTDPDLEVLGRVRNNPSLRRKLGFEAPWSKSRIEEFVDSVIPDDSSINLFLCPVEDRELPRGDQRDPSSVTQQSGQSNTEDVGTIAGAINLFDINGTSGTVSYWLFEEHRGHGLATESMSLLLDYAFDERRLHRVEAEVFEGNESSRTLLSRLGFVHEGTSRDARFTEGAFRDAHQYGLLAPEWTNRERA</sequence>
<dbReference type="Proteomes" id="UP001595925">
    <property type="component" value="Unassembled WGS sequence"/>
</dbReference>
<evidence type="ECO:0000313" key="6">
    <source>
        <dbReference type="EMBL" id="MFC4987404.1"/>
    </source>
</evidence>
<evidence type="ECO:0000256" key="3">
    <source>
        <dbReference type="ARBA" id="ARBA00038502"/>
    </source>
</evidence>
<dbReference type="PANTHER" id="PTHR43792:SF8">
    <property type="entry name" value="[RIBOSOMAL PROTEIN US5]-ALANINE N-ACETYLTRANSFERASE"/>
    <property type="match status" value="1"/>
</dbReference>
<dbReference type="InterPro" id="IPR000182">
    <property type="entry name" value="GNAT_dom"/>
</dbReference>
<name>A0ABD5QCS6_9EURY</name>
<dbReference type="GO" id="GO:0016746">
    <property type="term" value="F:acyltransferase activity"/>
    <property type="evidence" value="ECO:0007669"/>
    <property type="project" value="UniProtKB-KW"/>
</dbReference>
<keyword evidence="2 6" id="KW-0012">Acyltransferase</keyword>
<dbReference type="Gene3D" id="3.40.630.30">
    <property type="match status" value="1"/>
</dbReference>
<dbReference type="InterPro" id="IPR016181">
    <property type="entry name" value="Acyl_CoA_acyltransferase"/>
</dbReference>
<keyword evidence="1 6" id="KW-0808">Transferase</keyword>
<comment type="caution">
    <text evidence="6">The sequence shown here is derived from an EMBL/GenBank/DDBJ whole genome shotgun (WGS) entry which is preliminary data.</text>
</comment>
<comment type="similarity">
    <text evidence="3">Belongs to the acetyltransferase family. RimJ subfamily.</text>
</comment>
<dbReference type="CDD" id="cd04301">
    <property type="entry name" value="NAT_SF"/>
    <property type="match status" value="1"/>
</dbReference>
<accession>A0ABD5QCS6</accession>
<feature type="region of interest" description="Disordered" evidence="4">
    <location>
        <begin position="76"/>
        <end position="98"/>
    </location>
</feature>
<dbReference type="EC" id="2.3.-.-" evidence="6"/>
<dbReference type="InterPro" id="IPR051531">
    <property type="entry name" value="N-acetyltransferase"/>
</dbReference>
<evidence type="ECO:0000259" key="5">
    <source>
        <dbReference type="PROSITE" id="PS51186"/>
    </source>
</evidence>
<feature type="compositionally biased region" description="Polar residues" evidence="4">
    <location>
        <begin position="85"/>
        <end position="98"/>
    </location>
</feature>
<evidence type="ECO:0000256" key="1">
    <source>
        <dbReference type="ARBA" id="ARBA00022679"/>
    </source>
</evidence>
<dbReference type="SUPFAM" id="SSF55729">
    <property type="entry name" value="Acyl-CoA N-acyltransferases (Nat)"/>
    <property type="match status" value="1"/>
</dbReference>
<keyword evidence="7" id="KW-1185">Reference proteome</keyword>
<organism evidence="6 7">
    <name type="scientific">Saliphagus infecundisoli</name>
    <dbReference type="NCBI Taxonomy" id="1849069"/>
    <lineage>
        <taxon>Archaea</taxon>
        <taxon>Methanobacteriati</taxon>
        <taxon>Methanobacteriota</taxon>
        <taxon>Stenosarchaea group</taxon>
        <taxon>Halobacteria</taxon>
        <taxon>Halobacteriales</taxon>
        <taxon>Natrialbaceae</taxon>
        <taxon>Saliphagus</taxon>
    </lineage>
</organism>
<reference evidence="6 7" key="1">
    <citation type="journal article" date="2019" name="Int. J. Syst. Evol. Microbiol.">
        <title>The Global Catalogue of Microorganisms (GCM) 10K type strain sequencing project: providing services to taxonomists for standard genome sequencing and annotation.</title>
        <authorList>
            <consortium name="The Broad Institute Genomics Platform"/>
            <consortium name="The Broad Institute Genome Sequencing Center for Infectious Disease"/>
            <person name="Wu L."/>
            <person name="Ma J."/>
        </authorList>
    </citation>
    <scope>NUCLEOTIDE SEQUENCE [LARGE SCALE GENOMIC DNA]</scope>
    <source>
        <strain evidence="6 7">CGMCC 1.15824</strain>
    </source>
</reference>
<dbReference type="PANTHER" id="PTHR43792">
    <property type="entry name" value="GNAT FAMILY, PUTATIVE (AFU_ORTHOLOGUE AFUA_3G00765)-RELATED-RELATED"/>
    <property type="match status" value="1"/>
</dbReference>
<evidence type="ECO:0000313" key="7">
    <source>
        <dbReference type="Proteomes" id="UP001595925"/>
    </source>
</evidence>
<feature type="domain" description="N-acetyltransferase" evidence="5">
    <location>
        <begin position="57"/>
        <end position="196"/>
    </location>
</feature>
<dbReference type="AlphaFoldDB" id="A0ABD5QCS6"/>
<evidence type="ECO:0000256" key="2">
    <source>
        <dbReference type="ARBA" id="ARBA00023315"/>
    </source>
</evidence>
<dbReference type="RefSeq" id="WP_224829726.1">
    <property type="nucleotide sequence ID" value="NZ_JAIVEF010000025.1"/>
</dbReference>
<proteinExistence type="inferred from homology"/>
<gene>
    <name evidence="6" type="ORF">ACFPFO_06440</name>
</gene>
<dbReference type="EMBL" id="JBHSJG010000024">
    <property type="protein sequence ID" value="MFC4987404.1"/>
    <property type="molecule type" value="Genomic_DNA"/>
</dbReference>
<dbReference type="PROSITE" id="PS51186">
    <property type="entry name" value="GNAT"/>
    <property type="match status" value="1"/>
</dbReference>
<dbReference type="Pfam" id="PF13302">
    <property type="entry name" value="Acetyltransf_3"/>
    <property type="match status" value="1"/>
</dbReference>
<evidence type="ECO:0000256" key="4">
    <source>
        <dbReference type="SAM" id="MobiDB-lite"/>
    </source>
</evidence>